<protein>
    <submittedName>
        <fullName evidence="2">Uncharacterized protein</fullName>
    </submittedName>
</protein>
<name>A0ABS2S4V3_9PSEU</name>
<comment type="caution">
    <text evidence="2">The sequence shown here is derived from an EMBL/GenBank/DDBJ whole genome shotgun (WGS) entry which is preliminary data.</text>
</comment>
<dbReference type="RefSeq" id="WP_204841321.1">
    <property type="nucleotide sequence ID" value="NZ_JAFBCL010000001.1"/>
</dbReference>
<evidence type="ECO:0000313" key="2">
    <source>
        <dbReference type="EMBL" id="MBM7810338.1"/>
    </source>
</evidence>
<reference evidence="2 3" key="1">
    <citation type="submission" date="2021-01" db="EMBL/GenBank/DDBJ databases">
        <title>Sequencing the genomes of 1000 actinobacteria strains.</title>
        <authorList>
            <person name="Klenk H.-P."/>
        </authorList>
    </citation>
    <scope>NUCLEOTIDE SEQUENCE [LARGE SCALE GENOMIC DNA]</scope>
    <source>
        <strain evidence="2 3">DSM 44581</strain>
    </source>
</reference>
<keyword evidence="3" id="KW-1185">Reference proteome</keyword>
<organism evidence="2 3">
    <name type="scientific">Saccharothrix algeriensis</name>
    <dbReference type="NCBI Taxonomy" id="173560"/>
    <lineage>
        <taxon>Bacteria</taxon>
        <taxon>Bacillati</taxon>
        <taxon>Actinomycetota</taxon>
        <taxon>Actinomycetes</taxon>
        <taxon>Pseudonocardiales</taxon>
        <taxon>Pseudonocardiaceae</taxon>
        <taxon>Saccharothrix</taxon>
    </lineage>
</organism>
<gene>
    <name evidence="2" type="ORF">JOE68_001203</name>
</gene>
<sequence>MSTRHTDALFSHPDAPRPTKPLAPADAGRFPVAVFQEPPGGPHHDEPADEPPPRRHGGARRPRR</sequence>
<dbReference type="EMBL" id="JAFBCL010000001">
    <property type="protein sequence ID" value="MBM7810338.1"/>
    <property type="molecule type" value="Genomic_DNA"/>
</dbReference>
<proteinExistence type="predicted"/>
<evidence type="ECO:0000313" key="3">
    <source>
        <dbReference type="Proteomes" id="UP001195724"/>
    </source>
</evidence>
<dbReference type="Proteomes" id="UP001195724">
    <property type="component" value="Unassembled WGS sequence"/>
</dbReference>
<accession>A0ABS2S4V3</accession>
<feature type="region of interest" description="Disordered" evidence="1">
    <location>
        <begin position="1"/>
        <end position="64"/>
    </location>
</feature>
<evidence type="ECO:0000256" key="1">
    <source>
        <dbReference type="SAM" id="MobiDB-lite"/>
    </source>
</evidence>
<feature type="compositionally biased region" description="Basic residues" evidence="1">
    <location>
        <begin position="54"/>
        <end position="64"/>
    </location>
</feature>